<dbReference type="Pfam" id="PF00141">
    <property type="entry name" value="peroxidase"/>
    <property type="match status" value="1"/>
</dbReference>
<comment type="similarity">
    <text evidence="3">Belongs to the peroxidase family. Ascorbate peroxidase subfamily.</text>
</comment>
<evidence type="ECO:0000256" key="7">
    <source>
        <dbReference type="ARBA" id="ARBA00022723"/>
    </source>
</evidence>
<dbReference type="GO" id="GO:0042744">
    <property type="term" value="P:hydrogen peroxide catabolic process"/>
    <property type="evidence" value="ECO:0007669"/>
    <property type="project" value="UniProtKB-KW"/>
</dbReference>
<evidence type="ECO:0000256" key="10">
    <source>
        <dbReference type="ARBA" id="ARBA00023157"/>
    </source>
</evidence>
<dbReference type="PRINTS" id="PR00458">
    <property type="entry name" value="PEROXIDASE"/>
</dbReference>
<evidence type="ECO:0000256" key="3">
    <source>
        <dbReference type="ARBA" id="ARBA00006873"/>
    </source>
</evidence>
<evidence type="ECO:0000256" key="1">
    <source>
        <dbReference type="ARBA" id="ARBA00000189"/>
    </source>
</evidence>
<evidence type="ECO:0000256" key="17">
    <source>
        <dbReference type="RuleBase" id="RU362060"/>
    </source>
</evidence>
<evidence type="ECO:0000313" key="19">
    <source>
        <dbReference type="EMBL" id="PNR39811.1"/>
    </source>
</evidence>
<proteinExistence type="inferred from homology"/>
<sequence length="340" mass="36268">MAGLRYGRTNRATVAMASLLLAALVFQGHVQVGGVAVGFYDQTCPQAESIVTQTVREFNSKDPTTPAALLRLLFHDCFVEGCDASILLDATPQNPNIEKMAAPNLTVRGYEVIDGAKARLEAACPGTVSCADIVALAARDGAVLAGLNFEGRPLTMATGRWDGRVSSMSAAAAALPSSKSNVQQLTAQFGAKGLSQDEMVTLSGAHTIGKAHCVNFMDRLYDFPGSATGVDPTLDANYAAELQTQCPRGNPNQNTVVDLDPATPFVMDNNYYRNGFAGKVLFGSDMALFHDFETQFTSDLNVVNGVSWNQKFGNALAQMASIEVKDSTVGEIRLNCRRVN</sequence>
<feature type="binding site" description="axial binding residue" evidence="14">
    <location>
        <position position="206"/>
    </location>
    <ligand>
        <name>heme b</name>
        <dbReference type="ChEBI" id="CHEBI:60344"/>
    </ligand>
    <ligandPart>
        <name>Fe</name>
        <dbReference type="ChEBI" id="CHEBI:18248"/>
    </ligandPart>
</feature>
<feature type="disulfide bond" evidence="16">
    <location>
        <begin position="77"/>
        <end position="82"/>
    </location>
</feature>
<evidence type="ECO:0000256" key="8">
    <source>
        <dbReference type="ARBA" id="ARBA00023002"/>
    </source>
</evidence>
<keyword evidence="17" id="KW-0964">Secreted</keyword>
<dbReference type="Gene3D" id="1.10.520.10">
    <property type="match status" value="1"/>
</dbReference>
<feature type="binding site" evidence="14">
    <location>
        <position position="260"/>
    </location>
    <ligand>
        <name>Ca(2+)</name>
        <dbReference type="ChEBI" id="CHEBI:29108"/>
        <label>2</label>
    </ligand>
</feature>
<feature type="binding site" evidence="14">
    <location>
        <position position="83"/>
    </location>
    <ligand>
        <name>Ca(2+)</name>
        <dbReference type="ChEBI" id="CHEBI:29108"/>
        <label>1</label>
    </ligand>
</feature>
<keyword evidence="9 14" id="KW-0408">Iron</keyword>
<dbReference type="Gramene" id="Pp3c15_22510V3.2">
    <property type="protein sequence ID" value="Pp3c15_22510V3.2"/>
    <property type="gene ID" value="Pp3c15_22510"/>
</dbReference>
<dbReference type="OrthoDB" id="2113341at2759"/>
<feature type="binding site" evidence="14">
    <location>
        <position position="268"/>
    </location>
    <ligand>
        <name>Ca(2+)</name>
        <dbReference type="ChEBI" id="CHEBI:29108"/>
        <label>2</label>
    </ligand>
</feature>
<dbReference type="InterPro" id="IPR010255">
    <property type="entry name" value="Haem_peroxidase_sf"/>
</dbReference>
<feature type="site" description="Transition state stabilizer" evidence="15">
    <location>
        <position position="71"/>
    </location>
</feature>
<feature type="binding site" evidence="14">
    <location>
        <position position="207"/>
    </location>
    <ligand>
        <name>Ca(2+)</name>
        <dbReference type="ChEBI" id="CHEBI:29108"/>
        <label>2</label>
    </ligand>
</feature>
<dbReference type="SUPFAM" id="SSF48113">
    <property type="entry name" value="Heme-dependent peroxidases"/>
    <property type="match status" value="1"/>
</dbReference>
<feature type="signal peptide" evidence="17">
    <location>
        <begin position="1"/>
        <end position="27"/>
    </location>
</feature>
<dbReference type="PaxDb" id="3218-PP1S66_27V6.1"/>
<dbReference type="GO" id="GO:0006950">
    <property type="term" value="P:response to stress"/>
    <property type="evidence" value="ECO:0000318"/>
    <property type="project" value="GO_Central"/>
</dbReference>
<evidence type="ECO:0000259" key="18">
    <source>
        <dbReference type="PROSITE" id="PS50873"/>
    </source>
</evidence>
<evidence type="ECO:0000256" key="6">
    <source>
        <dbReference type="ARBA" id="ARBA00022617"/>
    </source>
</evidence>
<accession>A0A2K1JE45</accession>
<dbReference type="EnsemblPlants" id="Pp3c15_22510V3.2">
    <property type="protein sequence ID" value="Pp3c15_22510V3.2"/>
    <property type="gene ID" value="Pp3c15_22510"/>
</dbReference>
<comment type="similarity">
    <text evidence="17">Belongs to the peroxidase family. Classical plant (class III) peroxidase subfamily.</text>
</comment>
<dbReference type="EMBL" id="ABEU02000015">
    <property type="protein sequence ID" value="PNR39811.1"/>
    <property type="molecule type" value="Genomic_DNA"/>
</dbReference>
<comment type="subcellular location">
    <subcellularLocation>
        <location evidence="17">Secreted</location>
    </subcellularLocation>
</comment>
<dbReference type="GO" id="GO:0006979">
    <property type="term" value="P:response to oxidative stress"/>
    <property type="evidence" value="ECO:0007669"/>
    <property type="project" value="UniProtKB-UniRule"/>
</dbReference>
<keyword evidence="17" id="KW-0732">Signal</keyword>
<comment type="cofactor">
    <cofactor evidence="14 17">
        <name>heme b</name>
        <dbReference type="ChEBI" id="CHEBI:60344"/>
    </cofactor>
    <text evidence="14 17">Binds 1 heme b (iron(II)-protoporphyrin IX) group per subunit.</text>
</comment>
<feature type="binding site" evidence="14">
    <location>
        <position position="98"/>
    </location>
    <ligand>
        <name>Ca(2+)</name>
        <dbReference type="ChEBI" id="CHEBI:29108"/>
        <label>1</label>
    </ligand>
</feature>
<dbReference type="GO" id="GO:0046872">
    <property type="term" value="F:metal ion binding"/>
    <property type="evidence" value="ECO:0007669"/>
    <property type="project" value="UniProtKB-UniRule"/>
</dbReference>
<dbReference type="GeneID" id="112292162"/>
<reference evidence="20" key="3">
    <citation type="submission" date="2020-12" db="UniProtKB">
        <authorList>
            <consortium name="EnsemblPlants"/>
        </authorList>
    </citation>
    <scope>IDENTIFICATION</scope>
</reference>
<feature type="disulfide bond" evidence="16">
    <location>
        <begin position="130"/>
        <end position="336"/>
    </location>
</feature>
<keyword evidence="5 17" id="KW-0575">Peroxidase</keyword>
<keyword evidence="14 17" id="KW-0106">Calcium</keyword>
<dbReference type="GO" id="GO:0140825">
    <property type="term" value="F:lactoperoxidase activity"/>
    <property type="evidence" value="ECO:0007669"/>
    <property type="project" value="UniProtKB-EC"/>
</dbReference>
<keyword evidence="10 16" id="KW-1015">Disulfide bond</keyword>
<reference evidence="19 21" key="2">
    <citation type="journal article" date="2018" name="Plant J.">
        <title>The Physcomitrella patens chromosome-scale assembly reveals moss genome structure and evolution.</title>
        <authorList>
            <person name="Lang D."/>
            <person name="Ullrich K.K."/>
            <person name="Murat F."/>
            <person name="Fuchs J."/>
            <person name="Jenkins J."/>
            <person name="Haas F.B."/>
            <person name="Piednoel M."/>
            <person name="Gundlach H."/>
            <person name="Van Bel M."/>
            <person name="Meyberg R."/>
            <person name="Vives C."/>
            <person name="Morata J."/>
            <person name="Symeonidi A."/>
            <person name="Hiss M."/>
            <person name="Muchero W."/>
            <person name="Kamisugi Y."/>
            <person name="Saleh O."/>
            <person name="Blanc G."/>
            <person name="Decker E.L."/>
            <person name="van Gessel N."/>
            <person name="Grimwood J."/>
            <person name="Hayes R.D."/>
            <person name="Graham S.W."/>
            <person name="Gunter L.E."/>
            <person name="McDaniel S.F."/>
            <person name="Hoernstein S.N.W."/>
            <person name="Larsson A."/>
            <person name="Li F.W."/>
            <person name="Perroud P.F."/>
            <person name="Phillips J."/>
            <person name="Ranjan P."/>
            <person name="Rokshar D.S."/>
            <person name="Rothfels C.J."/>
            <person name="Schneider L."/>
            <person name="Shu S."/>
            <person name="Stevenson D.W."/>
            <person name="Thummler F."/>
            <person name="Tillich M."/>
            <person name="Villarreal Aguilar J.C."/>
            <person name="Widiez T."/>
            <person name="Wong G.K."/>
            <person name="Wymore A."/>
            <person name="Zhang Y."/>
            <person name="Zimmer A.D."/>
            <person name="Quatrano R.S."/>
            <person name="Mayer K.F.X."/>
            <person name="Goodstein D."/>
            <person name="Casacuberta J.M."/>
            <person name="Vandepoele K."/>
            <person name="Reski R."/>
            <person name="Cuming A.C."/>
            <person name="Tuskan G.A."/>
            <person name="Maumus F."/>
            <person name="Salse J."/>
            <person name="Schmutz J."/>
            <person name="Rensing S.A."/>
        </authorList>
    </citation>
    <scope>NUCLEOTIDE SEQUENCE [LARGE SCALE GENOMIC DNA]</scope>
    <source>
        <strain evidence="20 21">cv. Gransden 2004</strain>
    </source>
</reference>
<dbReference type="Gramene" id="Pp3c15_22510V3.1">
    <property type="protein sequence ID" value="Pp3c15_22510V3.1"/>
    <property type="gene ID" value="Pp3c15_22510"/>
</dbReference>
<dbReference type="Proteomes" id="UP000006727">
    <property type="component" value="Chromosome 15"/>
</dbReference>
<dbReference type="OMA" id="LERRCHA"/>
<dbReference type="GO" id="GO:0009505">
    <property type="term" value="C:plant-type cell wall"/>
    <property type="evidence" value="ECO:0000318"/>
    <property type="project" value="GO_Central"/>
</dbReference>
<evidence type="ECO:0000256" key="16">
    <source>
        <dbReference type="PIRSR" id="PIRSR600823-5"/>
    </source>
</evidence>
<evidence type="ECO:0000256" key="13">
    <source>
        <dbReference type="PIRSR" id="PIRSR600823-2"/>
    </source>
</evidence>
<dbReference type="InterPro" id="IPR000823">
    <property type="entry name" value="Peroxidase_pln"/>
</dbReference>
<keyword evidence="6 17" id="KW-0349">Heme</keyword>
<dbReference type="EnsemblPlants" id="Pp3c15_22510V3.1">
    <property type="protein sequence ID" value="Pp3c15_22510V3.1"/>
    <property type="gene ID" value="Pp3c15_22510"/>
</dbReference>
<feature type="binding site" evidence="13">
    <location>
        <position position="176"/>
    </location>
    <ligand>
        <name>substrate</name>
    </ligand>
</feature>
<name>A0A2K1JE45_PHYPA</name>
<feature type="binding site" evidence="14">
    <location>
        <position position="263"/>
    </location>
    <ligand>
        <name>Ca(2+)</name>
        <dbReference type="ChEBI" id="CHEBI:29108"/>
        <label>2</label>
    </ligand>
</feature>
<protein>
    <recommendedName>
        <fullName evidence="4 17">Peroxidase</fullName>
        <ecNumber evidence="4 17">1.11.1.7</ecNumber>
    </recommendedName>
</protein>
<feature type="binding site" evidence="14">
    <location>
        <position position="76"/>
    </location>
    <ligand>
        <name>Ca(2+)</name>
        <dbReference type="ChEBI" id="CHEBI:29108"/>
        <label>1</label>
    </ligand>
</feature>
<feature type="binding site" evidence="14">
    <location>
        <position position="85"/>
    </location>
    <ligand>
        <name>Ca(2+)</name>
        <dbReference type="ChEBI" id="CHEBI:29108"/>
        <label>1</label>
    </ligand>
</feature>
<feature type="chain" id="PRO_5043074839" description="Peroxidase" evidence="17">
    <location>
        <begin position="28"/>
        <end position="340"/>
    </location>
</feature>
<evidence type="ECO:0000256" key="2">
    <source>
        <dbReference type="ARBA" id="ARBA00002322"/>
    </source>
</evidence>
<feature type="binding site" evidence="14">
    <location>
        <position position="79"/>
    </location>
    <ligand>
        <name>Ca(2+)</name>
        <dbReference type="ChEBI" id="CHEBI:29108"/>
        <label>1</label>
    </ligand>
</feature>
<organism evidence="19">
    <name type="scientific">Physcomitrium patens</name>
    <name type="common">Spreading-leaved earth moss</name>
    <name type="synonym">Physcomitrella patens</name>
    <dbReference type="NCBI Taxonomy" id="3218"/>
    <lineage>
        <taxon>Eukaryota</taxon>
        <taxon>Viridiplantae</taxon>
        <taxon>Streptophyta</taxon>
        <taxon>Embryophyta</taxon>
        <taxon>Bryophyta</taxon>
        <taxon>Bryophytina</taxon>
        <taxon>Bryopsida</taxon>
        <taxon>Funariidae</taxon>
        <taxon>Funariales</taxon>
        <taxon>Funariaceae</taxon>
        <taxon>Physcomitrium</taxon>
    </lineage>
</organism>
<evidence type="ECO:0000313" key="20">
    <source>
        <dbReference type="EnsemblPlants" id="Pp3c15_22510V3.1"/>
    </source>
</evidence>
<dbReference type="PRINTS" id="PR00461">
    <property type="entry name" value="PLPEROXIDASE"/>
</dbReference>
<gene>
    <name evidence="20" type="primary">LOC112292162</name>
    <name evidence="19" type="ORF">PHYPA_020091</name>
</gene>
<evidence type="ECO:0000256" key="4">
    <source>
        <dbReference type="ARBA" id="ARBA00012313"/>
    </source>
</evidence>
<dbReference type="RefSeq" id="XP_024396125.1">
    <property type="nucleotide sequence ID" value="XM_024540357.2"/>
</dbReference>
<reference evidence="19 21" key="1">
    <citation type="journal article" date="2008" name="Science">
        <title>The Physcomitrella genome reveals evolutionary insights into the conquest of land by plants.</title>
        <authorList>
            <person name="Rensing S."/>
            <person name="Lang D."/>
            <person name="Zimmer A."/>
            <person name="Terry A."/>
            <person name="Salamov A."/>
            <person name="Shapiro H."/>
            <person name="Nishiyama T."/>
            <person name="Perroud P.-F."/>
            <person name="Lindquist E."/>
            <person name="Kamisugi Y."/>
            <person name="Tanahashi T."/>
            <person name="Sakakibara K."/>
            <person name="Fujita T."/>
            <person name="Oishi K."/>
            <person name="Shin-I T."/>
            <person name="Kuroki Y."/>
            <person name="Toyoda A."/>
            <person name="Suzuki Y."/>
            <person name="Hashimoto A."/>
            <person name="Yamaguchi K."/>
            <person name="Sugano A."/>
            <person name="Kohara Y."/>
            <person name="Fujiyama A."/>
            <person name="Anterola A."/>
            <person name="Aoki S."/>
            <person name="Ashton N."/>
            <person name="Barbazuk W.B."/>
            <person name="Barker E."/>
            <person name="Bennetzen J."/>
            <person name="Bezanilla M."/>
            <person name="Blankenship R."/>
            <person name="Cho S.H."/>
            <person name="Dutcher S."/>
            <person name="Estelle M."/>
            <person name="Fawcett J.A."/>
            <person name="Gundlach H."/>
            <person name="Hanada K."/>
            <person name="Heyl A."/>
            <person name="Hicks K.A."/>
            <person name="Hugh J."/>
            <person name="Lohr M."/>
            <person name="Mayer K."/>
            <person name="Melkozernov A."/>
            <person name="Murata T."/>
            <person name="Nelson D."/>
            <person name="Pils B."/>
            <person name="Prigge M."/>
            <person name="Reiss B."/>
            <person name="Renner T."/>
            <person name="Rombauts S."/>
            <person name="Rushton P."/>
            <person name="Sanderfoot A."/>
            <person name="Schween G."/>
            <person name="Shiu S.-H."/>
            <person name="Stueber K."/>
            <person name="Theodoulou F.L."/>
            <person name="Tu H."/>
            <person name="Van de Peer Y."/>
            <person name="Verrier P.J."/>
            <person name="Waters E."/>
            <person name="Wood A."/>
            <person name="Yang L."/>
            <person name="Cove D."/>
            <person name="Cuming A."/>
            <person name="Hasebe M."/>
            <person name="Lucas S."/>
            <person name="Mishler D.B."/>
            <person name="Reski R."/>
            <person name="Grigoriev I."/>
            <person name="Quatrano R.S."/>
            <person name="Boore J.L."/>
        </authorList>
    </citation>
    <scope>NUCLEOTIDE SEQUENCE [LARGE SCALE GENOMIC DNA]</scope>
    <source>
        <strain evidence="20 21">cv. Gransden 2004</strain>
    </source>
</reference>
<dbReference type="CDD" id="cd00693">
    <property type="entry name" value="secretory_peroxidase"/>
    <property type="match status" value="1"/>
</dbReference>
<keyword evidence="7 14" id="KW-0479">Metal-binding</keyword>
<dbReference type="InterPro" id="IPR002016">
    <property type="entry name" value="Haem_peroxidase"/>
</dbReference>
<feature type="domain" description="Plant heme peroxidase family profile" evidence="18">
    <location>
        <begin position="34"/>
        <end position="340"/>
    </location>
</feature>
<feature type="active site" description="Proton acceptor" evidence="12">
    <location>
        <position position="75"/>
    </location>
</feature>
<dbReference type="STRING" id="3218.A0A2K1JE45"/>
<evidence type="ECO:0000256" key="5">
    <source>
        <dbReference type="ARBA" id="ARBA00022559"/>
    </source>
</evidence>
<feature type="binding site" evidence="14">
    <location>
        <position position="81"/>
    </location>
    <ligand>
        <name>Ca(2+)</name>
        <dbReference type="ChEBI" id="CHEBI:29108"/>
        <label>1</label>
    </ligand>
</feature>
<dbReference type="AlphaFoldDB" id="A0A2K1JE45"/>
<keyword evidence="21" id="KW-1185">Reference proteome</keyword>
<comment type="catalytic activity">
    <reaction evidence="1 17">
        <text>2 a phenolic donor + H2O2 = 2 a phenolic radical donor + 2 H2O</text>
        <dbReference type="Rhea" id="RHEA:56136"/>
        <dbReference type="ChEBI" id="CHEBI:15377"/>
        <dbReference type="ChEBI" id="CHEBI:16240"/>
        <dbReference type="ChEBI" id="CHEBI:139520"/>
        <dbReference type="ChEBI" id="CHEBI:139521"/>
        <dbReference type="EC" id="1.11.1.7"/>
    </reaction>
</comment>
<dbReference type="KEGG" id="ppp:112292162"/>
<dbReference type="FunFam" id="1.10.520.10:FF:000008">
    <property type="entry name" value="Peroxidase"/>
    <property type="match status" value="1"/>
</dbReference>
<evidence type="ECO:0000256" key="15">
    <source>
        <dbReference type="PIRSR" id="PIRSR600823-4"/>
    </source>
</evidence>
<comment type="function">
    <text evidence="2">Removal of H(2)O(2), oxidation of toxic reductants, biosynthesis and degradation of lignin, suberization, auxin catabolism, response to environmental stresses such as wounding, pathogen attack and oxidative stress. These functions might be dependent on each isozyme/isoform in each plant tissue.</text>
</comment>
<evidence type="ECO:0000256" key="14">
    <source>
        <dbReference type="PIRSR" id="PIRSR600823-3"/>
    </source>
</evidence>
<dbReference type="GO" id="GO:0004601">
    <property type="term" value="F:peroxidase activity"/>
    <property type="evidence" value="ECO:0000318"/>
    <property type="project" value="GO_Central"/>
</dbReference>
<evidence type="ECO:0000256" key="11">
    <source>
        <dbReference type="ARBA" id="ARBA00023324"/>
    </source>
</evidence>
<dbReference type="GO" id="GO:0005576">
    <property type="term" value="C:extracellular region"/>
    <property type="evidence" value="ECO:0007669"/>
    <property type="project" value="UniProtKB-SubCell"/>
</dbReference>
<evidence type="ECO:0000256" key="12">
    <source>
        <dbReference type="PIRSR" id="PIRSR600823-1"/>
    </source>
</evidence>
<dbReference type="PROSITE" id="PS50873">
    <property type="entry name" value="PEROXIDASE_4"/>
    <property type="match status" value="1"/>
</dbReference>
<dbReference type="PANTHER" id="PTHR31235">
    <property type="entry name" value="PEROXIDASE 25-RELATED"/>
    <property type="match status" value="1"/>
</dbReference>
<keyword evidence="11 17" id="KW-0376">Hydrogen peroxide</keyword>
<comment type="cofactor">
    <cofactor evidence="14 17">
        <name>Ca(2+)</name>
        <dbReference type="ChEBI" id="CHEBI:29108"/>
    </cofactor>
    <text evidence="14 17">Binds 2 calcium ions per subunit.</text>
</comment>
<dbReference type="EC" id="1.11.1.7" evidence="4 17"/>
<dbReference type="PROSITE" id="PS00435">
    <property type="entry name" value="PEROXIDASE_1"/>
    <property type="match status" value="1"/>
</dbReference>
<dbReference type="Gene3D" id="1.10.420.10">
    <property type="entry name" value="Peroxidase, domain 2"/>
    <property type="match status" value="1"/>
</dbReference>
<dbReference type="GO" id="GO:0020037">
    <property type="term" value="F:heme binding"/>
    <property type="evidence" value="ECO:0007669"/>
    <property type="project" value="UniProtKB-UniRule"/>
</dbReference>
<feature type="disulfide bond" evidence="16">
    <location>
        <begin position="44"/>
        <end position="124"/>
    </location>
</feature>
<evidence type="ECO:0000256" key="9">
    <source>
        <dbReference type="ARBA" id="ARBA00023004"/>
    </source>
</evidence>
<dbReference type="InterPro" id="IPR019793">
    <property type="entry name" value="Peroxidases_heam-ligand_BS"/>
</dbReference>
<keyword evidence="8 17" id="KW-0560">Oxidoreductase</keyword>
<feature type="disulfide bond" evidence="16">
    <location>
        <begin position="213"/>
        <end position="246"/>
    </location>
</feature>
<evidence type="ECO:0000313" key="21">
    <source>
        <dbReference type="Proteomes" id="UP000006727"/>
    </source>
</evidence>
<dbReference type="FunFam" id="1.10.420.10:FF:000001">
    <property type="entry name" value="Peroxidase"/>
    <property type="match status" value="1"/>
</dbReference>
<dbReference type="InterPro" id="IPR033905">
    <property type="entry name" value="Secretory_peroxidase"/>
</dbReference>